<comment type="caution">
    <text evidence="8">The sequence shown here is derived from an EMBL/GenBank/DDBJ whole genome shotgun (WGS) entry which is preliminary data.</text>
</comment>
<dbReference type="PANTHER" id="PTHR30518">
    <property type="entry name" value="ENDOLYTIC MUREIN TRANSGLYCOSYLASE"/>
    <property type="match status" value="1"/>
</dbReference>
<keyword evidence="1 7" id="KW-1003">Cell membrane</keyword>
<dbReference type="GO" id="GO:0071555">
    <property type="term" value="P:cell wall organization"/>
    <property type="evidence" value="ECO:0007669"/>
    <property type="project" value="UniProtKB-KW"/>
</dbReference>
<dbReference type="Proteomes" id="UP000034044">
    <property type="component" value="Unassembled WGS sequence"/>
</dbReference>
<dbReference type="HAMAP" id="MF_02065">
    <property type="entry name" value="MltG"/>
    <property type="match status" value="1"/>
</dbReference>
<evidence type="ECO:0000256" key="7">
    <source>
        <dbReference type="HAMAP-Rule" id="MF_02065"/>
    </source>
</evidence>
<proteinExistence type="inferred from homology"/>
<evidence type="ECO:0000313" key="8">
    <source>
        <dbReference type="EMBL" id="KKQ23069.1"/>
    </source>
</evidence>
<gene>
    <name evidence="7" type="primary">mltG</name>
    <name evidence="8" type="ORF">US36_C0005G0020</name>
</gene>
<comment type="similarity">
    <text evidence="7">Belongs to the transglycosylase MltG family.</text>
</comment>
<evidence type="ECO:0000256" key="1">
    <source>
        <dbReference type="ARBA" id="ARBA00022475"/>
    </source>
</evidence>
<dbReference type="GO" id="GO:0005886">
    <property type="term" value="C:plasma membrane"/>
    <property type="evidence" value="ECO:0007669"/>
    <property type="project" value="UniProtKB-UniRule"/>
</dbReference>
<evidence type="ECO:0000256" key="2">
    <source>
        <dbReference type="ARBA" id="ARBA00022692"/>
    </source>
</evidence>
<evidence type="ECO:0000256" key="3">
    <source>
        <dbReference type="ARBA" id="ARBA00022989"/>
    </source>
</evidence>
<dbReference type="GO" id="GO:0009252">
    <property type="term" value="P:peptidoglycan biosynthetic process"/>
    <property type="evidence" value="ECO:0007669"/>
    <property type="project" value="UniProtKB-UniRule"/>
</dbReference>
<evidence type="ECO:0000313" key="9">
    <source>
        <dbReference type="Proteomes" id="UP000034044"/>
    </source>
</evidence>
<keyword evidence="3 7" id="KW-1133">Transmembrane helix</keyword>
<dbReference type="EMBL" id="LBSR01000005">
    <property type="protein sequence ID" value="KKQ23069.1"/>
    <property type="molecule type" value="Genomic_DNA"/>
</dbReference>
<dbReference type="Pfam" id="PF02618">
    <property type="entry name" value="YceG"/>
    <property type="match status" value="1"/>
</dbReference>
<sequence length="333" mass="37297">MKPIAVISILSIFFAIFLIGIIHPPAGSEKNFSKLDIPNGISFNEITERVYLSGLVKSKLSFKIFSLLSGRAHRFQAGSYSFDNPPSVNELTKILISGPKEISVTIFPGMTLKEIDDLLSELKIIGPNELVNYNNKLISSNFDNLKIQYPHLSKAKSLEGFLLPDTYFFYENSGAQIAVEKMLDNFGGQVLPFLKGGGNILDTLIIASLLEKEIPDSKERQVAAGIIKKRLKVGMPLQIDATVIYAKCSGRFLNCPALQKDDYKFDSFYNTYFYAGLPPTPISNPSKNATIAAQEPRDSQYWYYLSDPKTKKTIFSKDLDEHNINRAKYLLLK</sequence>
<comment type="function">
    <text evidence="7">Functions as a peptidoglycan terminase that cleaves nascent peptidoglycan strands endolytically to terminate their elongation.</text>
</comment>
<feature type="site" description="Important for catalytic activity" evidence="7">
    <location>
        <position position="213"/>
    </location>
</feature>
<reference evidence="8 9" key="1">
    <citation type="journal article" date="2015" name="Nature">
        <title>rRNA introns, odd ribosomes, and small enigmatic genomes across a large radiation of phyla.</title>
        <authorList>
            <person name="Brown C.T."/>
            <person name="Hug L.A."/>
            <person name="Thomas B.C."/>
            <person name="Sharon I."/>
            <person name="Castelle C.J."/>
            <person name="Singh A."/>
            <person name="Wilkins M.J."/>
            <person name="Williams K.H."/>
            <person name="Banfield J.F."/>
        </authorList>
    </citation>
    <scope>NUCLEOTIDE SEQUENCE [LARGE SCALE GENOMIC DNA]</scope>
</reference>
<dbReference type="AlphaFoldDB" id="A0A0G0IFS6"/>
<dbReference type="PANTHER" id="PTHR30518:SF2">
    <property type="entry name" value="ENDOLYTIC MUREIN TRANSGLYCOSYLASE"/>
    <property type="match status" value="1"/>
</dbReference>
<keyword evidence="2 7" id="KW-0812">Transmembrane</keyword>
<evidence type="ECO:0000256" key="4">
    <source>
        <dbReference type="ARBA" id="ARBA00023136"/>
    </source>
</evidence>
<keyword evidence="5 7" id="KW-0456">Lyase</keyword>
<dbReference type="GO" id="GO:0008932">
    <property type="term" value="F:lytic endotransglycosylase activity"/>
    <property type="evidence" value="ECO:0007669"/>
    <property type="project" value="UniProtKB-UniRule"/>
</dbReference>
<evidence type="ECO:0000256" key="5">
    <source>
        <dbReference type="ARBA" id="ARBA00023239"/>
    </source>
</evidence>
<dbReference type="InterPro" id="IPR003770">
    <property type="entry name" value="MLTG-like"/>
</dbReference>
<keyword evidence="6 7" id="KW-0961">Cell wall biogenesis/degradation</keyword>
<name>A0A0G0IFS6_9BACT</name>
<dbReference type="NCBIfam" id="TIGR00247">
    <property type="entry name" value="endolytic transglycosylase MltG"/>
    <property type="match status" value="1"/>
</dbReference>
<protein>
    <recommendedName>
        <fullName evidence="7">Endolytic murein transglycosylase</fullName>
        <ecNumber evidence="7">4.2.2.29</ecNumber>
    </recommendedName>
    <alternativeName>
        <fullName evidence="7">Peptidoglycan lytic transglycosylase</fullName>
    </alternativeName>
    <alternativeName>
        <fullName evidence="7">Peptidoglycan polymerization terminase</fullName>
    </alternativeName>
</protein>
<evidence type="ECO:0000256" key="6">
    <source>
        <dbReference type="ARBA" id="ARBA00023316"/>
    </source>
</evidence>
<keyword evidence="4 7" id="KW-0472">Membrane</keyword>
<dbReference type="Gene3D" id="3.30.1490.480">
    <property type="entry name" value="Endolytic murein transglycosylase"/>
    <property type="match status" value="1"/>
</dbReference>
<accession>A0A0G0IFS6</accession>
<dbReference type="EC" id="4.2.2.29" evidence="7"/>
<dbReference type="PATRIC" id="fig|1619010.3.peg.220"/>
<comment type="catalytic activity">
    <reaction evidence="7">
        <text>a peptidoglycan chain = a peptidoglycan chain with N-acetyl-1,6-anhydromuramyl-[peptide] at the reducing end + a peptidoglycan chain with N-acetylglucosamine at the non-reducing end.</text>
        <dbReference type="EC" id="4.2.2.29"/>
    </reaction>
</comment>
<organism evidence="8 9">
    <name type="scientific">Candidatus Wolfebacteria bacterium GW2011_GWC1_37_10</name>
    <dbReference type="NCBI Taxonomy" id="1619010"/>
    <lineage>
        <taxon>Bacteria</taxon>
        <taxon>Candidatus Wolfeibacteriota</taxon>
    </lineage>
</organism>